<organism evidence="3 4">
    <name type="scientific">Staphylococcus rostri</name>
    <dbReference type="NCBI Taxonomy" id="522262"/>
    <lineage>
        <taxon>Bacteria</taxon>
        <taxon>Bacillati</taxon>
        <taxon>Bacillota</taxon>
        <taxon>Bacilli</taxon>
        <taxon>Bacillales</taxon>
        <taxon>Staphylococcaceae</taxon>
        <taxon>Staphylococcus</taxon>
    </lineage>
</organism>
<keyword evidence="2" id="KW-1133">Transmembrane helix</keyword>
<keyword evidence="4" id="KW-1185">Reference proteome</keyword>
<dbReference type="EMBL" id="PPRF01000036">
    <property type="protein sequence ID" value="PNZ27562.1"/>
    <property type="molecule type" value="Genomic_DNA"/>
</dbReference>
<dbReference type="Pfam" id="PF12669">
    <property type="entry name" value="FeoB_associated"/>
    <property type="match status" value="1"/>
</dbReference>
<feature type="region of interest" description="Disordered" evidence="1">
    <location>
        <begin position="33"/>
        <end position="52"/>
    </location>
</feature>
<gene>
    <name evidence="3" type="ORF">CD122_06205</name>
</gene>
<dbReference type="RefSeq" id="WP_103358127.1">
    <property type="nucleotide sequence ID" value="NZ_CP113107.1"/>
</dbReference>
<comment type="caution">
    <text evidence="3">The sequence shown here is derived from an EMBL/GenBank/DDBJ whole genome shotgun (WGS) entry which is preliminary data.</text>
</comment>
<reference evidence="3 4" key="1">
    <citation type="submission" date="2017-08" db="EMBL/GenBank/DDBJ databases">
        <title>Draft genome sequences of 64 type strains of genus Staph aureus.</title>
        <authorList>
            <person name="Cole K."/>
            <person name="Golubchik T."/>
            <person name="Russell J."/>
            <person name="Foster D."/>
            <person name="Llewelyn M."/>
            <person name="Wilson D."/>
            <person name="Crook D."/>
            <person name="Paul J."/>
        </authorList>
    </citation>
    <scope>NUCLEOTIDE SEQUENCE [LARGE SCALE GENOMIC DNA]</scope>
    <source>
        <strain evidence="3 4">DSM 21968</strain>
    </source>
</reference>
<evidence type="ECO:0000256" key="1">
    <source>
        <dbReference type="SAM" id="MobiDB-lite"/>
    </source>
</evidence>
<dbReference type="OrthoDB" id="2326035at2"/>
<evidence type="ECO:0000313" key="3">
    <source>
        <dbReference type="EMBL" id="PNZ27562.1"/>
    </source>
</evidence>
<feature type="transmembrane region" description="Helical" evidence="2">
    <location>
        <begin position="6"/>
        <end position="25"/>
    </location>
</feature>
<keyword evidence="2" id="KW-0812">Transmembrane</keyword>
<proteinExistence type="predicted"/>
<keyword evidence="2" id="KW-0472">Membrane</keyword>
<evidence type="ECO:0000256" key="2">
    <source>
        <dbReference type="SAM" id="Phobius"/>
    </source>
</evidence>
<protein>
    <submittedName>
        <fullName evidence="3">FeoB-associated Cys-rich membrane protein</fullName>
    </submittedName>
</protein>
<dbReference type="AlphaFoldDB" id="A0A2K3YPQ4"/>
<sequence>MTLLINLLLIALIVGYSVFVLVRYIKRSKQGKCSACGSSKQCPTENLPKHLQ</sequence>
<accession>A0A2K3YPQ4</accession>
<name>A0A2K3YPQ4_9STAP</name>
<evidence type="ECO:0000313" key="4">
    <source>
        <dbReference type="Proteomes" id="UP000242752"/>
    </source>
</evidence>
<dbReference type="Proteomes" id="UP000242752">
    <property type="component" value="Unassembled WGS sequence"/>
</dbReference>